<evidence type="ECO:0000313" key="1">
    <source>
        <dbReference type="EMBL" id="RNA05566.1"/>
    </source>
</evidence>
<dbReference type="Proteomes" id="UP000276133">
    <property type="component" value="Unassembled WGS sequence"/>
</dbReference>
<dbReference type="EMBL" id="REGN01007674">
    <property type="protein sequence ID" value="RNA05566.1"/>
    <property type="molecule type" value="Genomic_DNA"/>
</dbReference>
<evidence type="ECO:0000313" key="2">
    <source>
        <dbReference type="Proteomes" id="UP000276133"/>
    </source>
</evidence>
<sequence>MRMAYKGVNTISSLPLASVLVSISSRHHTEYIWPLRVSMQVLFLRFQIFMLASQLPLARVSLSISCRHRTESLWASSVSNCQCIFIYELKTPYQNCSAFYNTENRIISQLPLASVYWSMSSRQFTESKYIQRKFLVENIERIILIIAVKSVQFPRFYYILDCICYKI</sequence>
<dbReference type="AlphaFoldDB" id="A0A3M7Q281"/>
<accession>A0A3M7Q281</accession>
<proteinExistence type="predicted"/>
<protein>
    <submittedName>
        <fullName evidence="1">Uncharacterized protein</fullName>
    </submittedName>
</protein>
<gene>
    <name evidence="1" type="ORF">BpHYR1_012471</name>
</gene>
<keyword evidence="2" id="KW-1185">Reference proteome</keyword>
<reference evidence="1 2" key="1">
    <citation type="journal article" date="2018" name="Sci. Rep.">
        <title>Genomic signatures of local adaptation to the degree of environmental predictability in rotifers.</title>
        <authorList>
            <person name="Franch-Gras L."/>
            <person name="Hahn C."/>
            <person name="Garcia-Roger E.M."/>
            <person name="Carmona M.J."/>
            <person name="Serra M."/>
            <person name="Gomez A."/>
        </authorList>
    </citation>
    <scope>NUCLEOTIDE SEQUENCE [LARGE SCALE GENOMIC DNA]</scope>
    <source>
        <strain evidence="1">HYR1</strain>
    </source>
</reference>
<organism evidence="1 2">
    <name type="scientific">Brachionus plicatilis</name>
    <name type="common">Marine rotifer</name>
    <name type="synonym">Brachionus muelleri</name>
    <dbReference type="NCBI Taxonomy" id="10195"/>
    <lineage>
        <taxon>Eukaryota</taxon>
        <taxon>Metazoa</taxon>
        <taxon>Spiralia</taxon>
        <taxon>Gnathifera</taxon>
        <taxon>Rotifera</taxon>
        <taxon>Eurotatoria</taxon>
        <taxon>Monogononta</taxon>
        <taxon>Pseudotrocha</taxon>
        <taxon>Ploima</taxon>
        <taxon>Brachionidae</taxon>
        <taxon>Brachionus</taxon>
    </lineage>
</organism>
<comment type="caution">
    <text evidence="1">The sequence shown here is derived from an EMBL/GenBank/DDBJ whole genome shotgun (WGS) entry which is preliminary data.</text>
</comment>
<name>A0A3M7Q281_BRAPC</name>